<dbReference type="RefSeq" id="WP_181738585.1">
    <property type="nucleotide sequence ID" value="NZ_JACEOL010000017.1"/>
</dbReference>
<keyword evidence="1" id="KW-0472">Membrane</keyword>
<proteinExistence type="predicted"/>
<evidence type="ECO:0000313" key="2">
    <source>
        <dbReference type="EMBL" id="MBA4601758.1"/>
    </source>
</evidence>
<reference evidence="2 3" key="1">
    <citation type="submission" date="2020-07" db="EMBL/GenBank/DDBJ databases">
        <title>Thermoactinomyces phylogeny.</title>
        <authorList>
            <person name="Dunlap C."/>
        </authorList>
    </citation>
    <scope>NUCLEOTIDE SEQUENCE [LARGE SCALE GENOMIC DNA]</scope>
    <source>
        <strain evidence="2 3">AMNI-1</strain>
    </source>
</reference>
<keyword evidence="1" id="KW-0812">Transmembrane</keyword>
<dbReference type="Pfam" id="PF13346">
    <property type="entry name" value="ABC2_membrane_5"/>
    <property type="match status" value="1"/>
</dbReference>
<dbReference type="PANTHER" id="PTHR41309">
    <property type="entry name" value="MEMBRANE PROTEIN-RELATED"/>
    <property type="match status" value="1"/>
</dbReference>
<feature type="transmembrane region" description="Helical" evidence="1">
    <location>
        <begin position="118"/>
        <end position="135"/>
    </location>
</feature>
<feature type="transmembrane region" description="Helical" evidence="1">
    <location>
        <begin position="147"/>
        <end position="165"/>
    </location>
</feature>
<feature type="transmembrane region" description="Helical" evidence="1">
    <location>
        <begin position="77"/>
        <end position="98"/>
    </location>
</feature>
<gene>
    <name evidence="2" type="ORF">H2C83_05365</name>
</gene>
<keyword evidence="1" id="KW-1133">Transmembrane helix</keyword>
<sequence length="215" mass="23753">MYHLIKKDILIQKRSFPIAILLTLFFSFSFTEMGSAGLTLSVTAVTYMLTLGASALEDQNNSGKLLVSLPITRKKIVLAKYLSVYVFASFAILLNYLISLIVDFLRLPQGSLPLTAEGILGAVVAVTLMCSITFPPTFKLGYIKAKTIIFVLFFIMAFGVSSLAAKISQTGLFNENTLFTRISQFSITAIILAVTFIVLIISCLLSLNFYKKREF</sequence>
<name>A0A7W1XR47_9BACL</name>
<dbReference type="Proteomes" id="UP000538292">
    <property type="component" value="Unassembled WGS sequence"/>
</dbReference>
<feature type="transmembrane region" description="Helical" evidence="1">
    <location>
        <begin position="185"/>
        <end position="210"/>
    </location>
</feature>
<protein>
    <submittedName>
        <fullName evidence="2">ABC-2 transporter permease</fullName>
    </submittedName>
</protein>
<dbReference type="InterPro" id="IPR025699">
    <property type="entry name" value="ABC2_memb-like"/>
</dbReference>
<dbReference type="AlphaFoldDB" id="A0A7W1XR47"/>
<keyword evidence="3" id="KW-1185">Reference proteome</keyword>
<dbReference type="PANTHER" id="PTHR41309:SF2">
    <property type="entry name" value="MEMBRANE PROTEIN"/>
    <property type="match status" value="1"/>
</dbReference>
<dbReference type="EMBL" id="JACEOL010000017">
    <property type="protein sequence ID" value="MBA4601758.1"/>
    <property type="molecule type" value="Genomic_DNA"/>
</dbReference>
<organism evidence="2 3">
    <name type="scientific">Thermoactinomyces mirandus</name>
    <dbReference type="NCBI Taxonomy" id="2756294"/>
    <lineage>
        <taxon>Bacteria</taxon>
        <taxon>Bacillati</taxon>
        <taxon>Bacillota</taxon>
        <taxon>Bacilli</taxon>
        <taxon>Bacillales</taxon>
        <taxon>Thermoactinomycetaceae</taxon>
        <taxon>Thermoactinomyces</taxon>
    </lineage>
</organism>
<comment type="caution">
    <text evidence="2">The sequence shown here is derived from an EMBL/GenBank/DDBJ whole genome shotgun (WGS) entry which is preliminary data.</text>
</comment>
<evidence type="ECO:0000313" key="3">
    <source>
        <dbReference type="Proteomes" id="UP000538292"/>
    </source>
</evidence>
<evidence type="ECO:0000256" key="1">
    <source>
        <dbReference type="SAM" id="Phobius"/>
    </source>
</evidence>
<accession>A0A7W1XR47</accession>